<name>A0A1G2I6F4_9BACT</name>
<dbReference type="GO" id="GO:0005737">
    <property type="term" value="C:cytoplasm"/>
    <property type="evidence" value="ECO:0007669"/>
    <property type="project" value="TreeGrafter"/>
</dbReference>
<evidence type="ECO:0000256" key="4">
    <source>
        <dbReference type="ARBA" id="ARBA00022605"/>
    </source>
</evidence>
<evidence type="ECO:0000256" key="2">
    <source>
        <dbReference type="ARBA" id="ARBA00005135"/>
    </source>
</evidence>
<gene>
    <name evidence="11" type="ORF">A2904_01235</name>
</gene>
<comment type="catalytic activity">
    <reaction evidence="10">
        <text>O-phospho-D-serine + H2O = D-serine + phosphate</text>
        <dbReference type="Rhea" id="RHEA:24873"/>
        <dbReference type="ChEBI" id="CHEBI:15377"/>
        <dbReference type="ChEBI" id="CHEBI:35247"/>
        <dbReference type="ChEBI" id="CHEBI:43474"/>
        <dbReference type="ChEBI" id="CHEBI:58680"/>
        <dbReference type="EC" id="3.1.3.3"/>
    </reaction>
</comment>
<reference evidence="11 12" key="1">
    <citation type="journal article" date="2016" name="Nat. Commun.">
        <title>Thousands of microbial genomes shed light on interconnected biogeochemical processes in an aquifer system.</title>
        <authorList>
            <person name="Anantharaman K."/>
            <person name="Brown C.T."/>
            <person name="Hug L.A."/>
            <person name="Sharon I."/>
            <person name="Castelle C.J."/>
            <person name="Probst A.J."/>
            <person name="Thomas B.C."/>
            <person name="Singh A."/>
            <person name="Wilkins M.J."/>
            <person name="Karaoz U."/>
            <person name="Brodie E.L."/>
            <person name="Williams K.H."/>
            <person name="Hubbard S.S."/>
            <person name="Banfield J.F."/>
        </authorList>
    </citation>
    <scope>NUCLEOTIDE SEQUENCE [LARGE SCALE GENOMIC DNA]</scope>
</reference>
<dbReference type="EC" id="3.1.3.3" evidence="3"/>
<dbReference type="NCBIfam" id="TIGR01488">
    <property type="entry name" value="HAD-SF-IB"/>
    <property type="match status" value="1"/>
</dbReference>
<dbReference type="InterPro" id="IPR050582">
    <property type="entry name" value="HAD-like_SerB"/>
</dbReference>
<sequence>MNPKKLAIFDIDGTIFRSSLLIEITEALIIEGIFSENVRNIYNKSYKNWLNRKGSYEKYIETVINAFVQNIKGVRYSDFTKVAKKVIISHQNRVYHYTRELVLDLKKKNYYLLAISNSPKVVVDEFCKKWGFDKAYGRVYELDKNEKFTGKIMHEELISDKAKILKRAIEKENLTITDSFGVGDSESDIAFLKLVKRPICFNPNNKLYQHAKKAKWKIIIERKDVIYHL</sequence>
<accession>A0A1G2I6F4</accession>
<evidence type="ECO:0000256" key="6">
    <source>
        <dbReference type="ARBA" id="ARBA00022801"/>
    </source>
</evidence>
<dbReference type="GO" id="GO:0036424">
    <property type="term" value="F:L-phosphoserine phosphatase activity"/>
    <property type="evidence" value="ECO:0007669"/>
    <property type="project" value="TreeGrafter"/>
</dbReference>
<evidence type="ECO:0000256" key="10">
    <source>
        <dbReference type="ARBA" id="ARBA00048523"/>
    </source>
</evidence>
<protein>
    <recommendedName>
        <fullName evidence="3">phosphoserine phosphatase</fullName>
        <ecNumber evidence="3">3.1.3.3</ecNumber>
    </recommendedName>
</protein>
<comment type="catalytic activity">
    <reaction evidence="9">
        <text>O-phospho-L-serine + H2O = L-serine + phosphate</text>
        <dbReference type="Rhea" id="RHEA:21208"/>
        <dbReference type="ChEBI" id="CHEBI:15377"/>
        <dbReference type="ChEBI" id="CHEBI:33384"/>
        <dbReference type="ChEBI" id="CHEBI:43474"/>
        <dbReference type="ChEBI" id="CHEBI:57524"/>
        <dbReference type="EC" id="3.1.3.3"/>
    </reaction>
</comment>
<evidence type="ECO:0000256" key="1">
    <source>
        <dbReference type="ARBA" id="ARBA00001946"/>
    </source>
</evidence>
<organism evidence="11 12">
    <name type="scientific">Candidatus Staskawiczbacteria bacterium RIFCSPLOWO2_01_FULL_33_9</name>
    <dbReference type="NCBI Taxonomy" id="1802211"/>
    <lineage>
        <taxon>Bacteria</taxon>
        <taxon>Candidatus Staskawicziibacteriota</taxon>
    </lineage>
</organism>
<evidence type="ECO:0000256" key="7">
    <source>
        <dbReference type="ARBA" id="ARBA00022842"/>
    </source>
</evidence>
<evidence type="ECO:0000256" key="8">
    <source>
        <dbReference type="ARBA" id="ARBA00023299"/>
    </source>
</evidence>
<dbReference type="EMBL" id="MHOX01000031">
    <property type="protein sequence ID" value="OGZ70269.1"/>
    <property type="molecule type" value="Genomic_DNA"/>
</dbReference>
<evidence type="ECO:0000256" key="3">
    <source>
        <dbReference type="ARBA" id="ARBA00012640"/>
    </source>
</evidence>
<dbReference type="GO" id="GO:0000287">
    <property type="term" value="F:magnesium ion binding"/>
    <property type="evidence" value="ECO:0007669"/>
    <property type="project" value="TreeGrafter"/>
</dbReference>
<dbReference type="InterPro" id="IPR023214">
    <property type="entry name" value="HAD_sf"/>
</dbReference>
<dbReference type="Pfam" id="PF12710">
    <property type="entry name" value="HAD"/>
    <property type="match status" value="1"/>
</dbReference>
<dbReference type="GO" id="GO:0006564">
    <property type="term" value="P:L-serine biosynthetic process"/>
    <property type="evidence" value="ECO:0007669"/>
    <property type="project" value="UniProtKB-KW"/>
</dbReference>
<keyword evidence="5" id="KW-0479">Metal-binding</keyword>
<dbReference type="Proteomes" id="UP000176308">
    <property type="component" value="Unassembled WGS sequence"/>
</dbReference>
<evidence type="ECO:0000313" key="12">
    <source>
        <dbReference type="Proteomes" id="UP000176308"/>
    </source>
</evidence>
<dbReference type="SUPFAM" id="SSF56784">
    <property type="entry name" value="HAD-like"/>
    <property type="match status" value="1"/>
</dbReference>
<comment type="cofactor">
    <cofactor evidence="1">
        <name>Mg(2+)</name>
        <dbReference type="ChEBI" id="CHEBI:18420"/>
    </cofactor>
</comment>
<dbReference type="AlphaFoldDB" id="A0A1G2I6F4"/>
<dbReference type="InterPro" id="IPR006385">
    <property type="entry name" value="HAD_hydro_SerB1"/>
</dbReference>
<evidence type="ECO:0000256" key="5">
    <source>
        <dbReference type="ARBA" id="ARBA00022723"/>
    </source>
</evidence>
<comment type="caution">
    <text evidence="11">The sequence shown here is derived from an EMBL/GenBank/DDBJ whole genome shotgun (WGS) entry which is preliminary data.</text>
</comment>
<dbReference type="NCBIfam" id="TIGR01490">
    <property type="entry name" value="HAD-SF-IB-hyp1"/>
    <property type="match status" value="1"/>
</dbReference>
<keyword evidence="4" id="KW-0028">Amino-acid biosynthesis</keyword>
<dbReference type="Gene3D" id="3.40.50.1000">
    <property type="entry name" value="HAD superfamily/HAD-like"/>
    <property type="match status" value="1"/>
</dbReference>
<evidence type="ECO:0000256" key="9">
    <source>
        <dbReference type="ARBA" id="ARBA00048138"/>
    </source>
</evidence>
<keyword evidence="8" id="KW-0718">Serine biosynthesis</keyword>
<keyword evidence="7" id="KW-0460">Magnesium</keyword>
<evidence type="ECO:0000313" key="11">
    <source>
        <dbReference type="EMBL" id="OGZ70269.1"/>
    </source>
</evidence>
<comment type="pathway">
    <text evidence="2">Amino-acid biosynthesis; L-serine biosynthesis; L-serine from 3-phospho-D-glycerate: step 3/3.</text>
</comment>
<dbReference type="InterPro" id="IPR036412">
    <property type="entry name" value="HAD-like_sf"/>
</dbReference>
<dbReference type="PANTHER" id="PTHR43344">
    <property type="entry name" value="PHOSPHOSERINE PHOSPHATASE"/>
    <property type="match status" value="1"/>
</dbReference>
<proteinExistence type="predicted"/>
<keyword evidence="6" id="KW-0378">Hydrolase</keyword>
<dbReference type="PANTHER" id="PTHR43344:SF2">
    <property type="entry name" value="PHOSPHOSERINE PHOSPHATASE"/>
    <property type="match status" value="1"/>
</dbReference>